<keyword evidence="2" id="KW-1185">Reference proteome</keyword>
<dbReference type="AlphaFoldDB" id="A0A3S3P621"/>
<protein>
    <submittedName>
        <fullName evidence="1">Uncharacterized protein</fullName>
    </submittedName>
</protein>
<accession>A0A3S3P621</accession>
<organism evidence="1 2">
    <name type="scientific">Cinnamomum micranthum f. kanehirae</name>
    <dbReference type="NCBI Taxonomy" id="337451"/>
    <lineage>
        <taxon>Eukaryota</taxon>
        <taxon>Viridiplantae</taxon>
        <taxon>Streptophyta</taxon>
        <taxon>Embryophyta</taxon>
        <taxon>Tracheophyta</taxon>
        <taxon>Spermatophyta</taxon>
        <taxon>Magnoliopsida</taxon>
        <taxon>Magnoliidae</taxon>
        <taxon>Laurales</taxon>
        <taxon>Lauraceae</taxon>
        <taxon>Cinnamomum</taxon>
    </lineage>
</organism>
<evidence type="ECO:0000313" key="1">
    <source>
        <dbReference type="EMBL" id="RWR94225.1"/>
    </source>
</evidence>
<dbReference type="EMBL" id="QPKB01000010">
    <property type="protein sequence ID" value="RWR94225.1"/>
    <property type="molecule type" value="Genomic_DNA"/>
</dbReference>
<proteinExistence type="predicted"/>
<reference evidence="1 2" key="1">
    <citation type="journal article" date="2019" name="Nat. Plants">
        <title>Stout camphor tree genome fills gaps in understanding of flowering plant genome evolution.</title>
        <authorList>
            <person name="Chaw S.M."/>
            <person name="Liu Y.C."/>
            <person name="Wu Y.W."/>
            <person name="Wang H.Y."/>
            <person name="Lin C.I."/>
            <person name="Wu C.S."/>
            <person name="Ke H.M."/>
            <person name="Chang L.Y."/>
            <person name="Hsu C.Y."/>
            <person name="Yang H.T."/>
            <person name="Sudianto E."/>
            <person name="Hsu M.H."/>
            <person name="Wu K.P."/>
            <person name="Wang L.N."/>
            <person name="Leebens-Mack J.H."/>
            <person name="Tsai I.J."/>
        </authorList>
    </citation>
    <scope>NUCLEOTIDE SEQUENCE [LARGE SCALE GENOMIC DNA]</scope>
    <source>
        <strain evidence="2">cv. Chaw 1501</strain>
        <tissue evidence="1">Young leaves</tissue>
    </source>
</reference>
<gene>
    <name evidence="1" type="ORF">CKAN_02350700</name>
</gene>
<name>A0A3S3P621_9MAGN</name>
<comment type="caution">
    <text evidence="1">The sequence shown here is derived from an EMBL/GenBank/DDBJ whole genome shotgun (WGS) entry which is preliminary data.</text>
</comment>
<evidence type="ECO:0000313" key="2">
    <source>
        <dbReference type="Proteomes" id="UP000283530"/>
    </source>
</evidence>
<sequence>MQDEAQKKTTEQNKTIQTALEDHVQLLIINPAAHEKINSMSTTDAIAEDQPPFSLSLALSGLLFISYPDQD</sequence>
<dbReference type="Proteomes" id="UP000283530">
    <property type="component" value="Unassembled WGS sequence"/>
</dbReference>